<evidence type="ECO:0008006" key="3">
    <source>
        <dbReference type="Google" id="ProtNLM"/>
    </source>
</evidence>
<sequence>MMKQIPSRKFPSLEYTPGESIWIDNLMPGNQIPFYFNVSEKITQNESAIARVSHALDHMDELVNKARAHLRDIIQNTKDPSHKLLHDFFAFHLLEMDDESLKVMFGMEQPGTLSELEMVDLLMLKSLGSSLGEGWLGSNFEKELKKQIFIMDFTFDPEYTDQLVVVYLDANYNILTISHES</sequence>
<proteinExistence type="predicted"/>
<protein>
    <recommendedName>
        <fullName evidence="3">DUF2004 domain-containing protein</fullName>
    </recommendedName>
</protein>
<gene>
    <name evidence="1" type="ORF">H4683_001067</name>
</gene>
<evidence type="ECO:0000313" key="2">
    <source>
        <dbReference type="Proteomes" id="UP000658225"/>
    </source>
</evidence>
<dbReference type="AlphaFoldDB" id="A0A927MJ98"/>
<dbReference type="EMBL" id="JADBEL010000004">
    <property type="protein sequence ID" value="MBE1553992.1"/>
    <property type="molecule type" value="Genomic_DNA"/>
</dbReference>
<dbReference type="RefSeq" id="WP_192597794.1">
    <property type="nucleotide sequence ID" value="NZ_JADBEL010000004.1"/>
</dbReference>
<accession>A0A927MJ98</accession>
<keyword evidence="2" id="KW-1185">Reference proteome</keyword>
<organism evidence="1 2">
    <name type="scientific">Sporosarcina limicola</name>
    <dbReference type="NCBI Taxonomy" id="34101"/>
    <lineage>
        <taxon>Bacteria</taxon>
        <taxon>Bacillati</taxon>
        <taxon>Bacillota</taxon>
        <taxon>Bacilli</taxon>
        <taxon>Bacillales</taxon>
        <taxon>Caryophanaceae</taxon>
        <taxon>Sporosarcina</taxon>
    </lineage>
</organism>
<evidence type="ECO:0000313" key="1">
    <source>
        <dbReference type="EMBL" id="MBE1553992.1"/>
    </source>
</evidence>
<name>A0A927MJ98_9BACL</name>
<dbReference type="Proteomes" id="UP000658225">
    <property type="component" value="Unassembled WGS sequence"/>
</dbReference>
<reference evidence="1" key="1">
    <citation type="submission" date="2020-10" db="EMBL/GenBank/DDBJ databases">
        <title>Genomic Encyclopedia of Type Strains, Phase IV (KMG-IV): sequencing the most valuable type-strain genomes for metagenomic binning, comparative biology and taxonomic classification.</title>
        <authorList>
            <person name="Goeker M."/>
        </authorList>
    </citation>
    <scope>NUCLEOTIDE SEQUENCE</scope>
    <source>
        <strain evidence="1">DSM 13886</strain>
    </source>
</reference>
<comment type="caution">
    <text evidence="1">The sequence shown here is derived from an EMBL/GenBank/DDBJ whole genome shotgun (WGS) entry which is preliminary data.</text>
</comment>